<dbReference type="EMBL" id="JBHSIT010000006">
    <property type="protein sequence ID" value="MFC4910148.1"/>
    <property type="molecule type" value="Genomic_DNA"/>
</dbReference>
<dbReference type="Pfam" id="PF00550">
    <property type="entry name" value="PP-binding"/>
    <property type="match status" value="1"/>
</dbReference>
<dbReference type="PROSITE" id="PS00012">
    <property type="entry name" value="PHOSPHOPANTETHEINE"/>
    <property type="match status" value="1"/>
</dbReference>
<comment type="caution">
    <text evidence="4">The sequence shown here is derived from an EMBL/GenBank/DDBJ whole genome shotgun (WGS) entry which is preliminary data.</text>
</comment>
<dbReference type="PROSITE" id="PS50075">
    <property type="entry name" value="CARRIER"/>
    <property type="match status" value="1"/>
</dbReference>
<evidence type="ECO:0000259" key="3">
    <source>
        <dbReference type="PROSITE" id="PS50075"/>
    </source>
</evidence>
<reference evidence="5" key="1">
    <citation type="journal article" date="2019" name="Int. J. Syst. Evol. Microbiol.">
        <title>The Global Catalogue of Microorganisms (GCM) 10K type strain sequencing project: providing services to taxonomists for standard genome sequencing and annotation.</title>
        <authorList>
            <consortium name="The Broad Institute Genomics Platform"/>
            <consortium name="The Broad Institute Genome Sequencing Center for Infectious Disease"/>
            <person name="Wu L."/>
            <person name="Ma J."/>
        </authorList>
    </citation>
    <scope>NUCLEOTIDE SEQUENCE [LARGE SCALE GENOMIC DNA]</scope>
    <source>
        <strain evidence="5">KLKA75</strain>
    </source>
</reference>
<protein>
    <submittedName>
        <fullName evidence="4">Acyl carrier protein</fullName>
    </submittedName>
</protein>
<evidence type="ECO:0000313" key="4">
    <source>
        <dbReference type="EMBL" id="MFC4910148.1"/>
    </source>
</evidence>
<keyword evidence="2" id="KW-0597">Phosphoprotein</keyword>
<organism evidence="4 5">
    <name type="scientific">Actinomadura gamaensis</name>
    <dbReference type="NCBI Taxonomy" id="1763541"/>
    <lineage>
        <taxon>Bacteria</taxon>
        <taxon>Bacillati</taxon>
        <taxon>Actinomycetota</taxon>
        <taxon>Actinomycetes</taxon>
        <taxon>Streptosporangiales</taxon>
        <taxon>Thermomonosporaceae</taxon>
        <taxon>Actinomadura</taxon>
    </lineage>
</organism>
<feature type="domain" description="Carrier" evidence="3">
    <location>
        <begin position="1"/>
        <end position="81"/>
    </location>
</feature>
<dbReference type="Proteomes" id="UP001595872">
    <property type="component" value="Unassembled WGS sequence"/>
</dbReference>
<gene>
    <name evidence="4" type="ORF">ACFPCY_22730</name>
</gene>
<keyword evidence="1" id="KW-0596">Phosphopantetheine</keyword>
<dbReference type="InterPro" id="IPR006162">
    <property type="entry name" value="Ppantetheine_attach_site"/>
</dbReference>
<proteinExistence type="predicted"/>
<evidence type="ECO:0000256" key="1">
    <source>
        <dbReference type="ARBA" id="ARBA00022450"/>
    </source>
</evidence>
<dbReference type="RefSeq" id="WP_378258218.1">
    <property type="nucleotide sequence ID" value="NZ_JBHSIT010000006.1"/>
</dbReference>
<evidence type="ECO:0000256" key="2">
    <source>
        <dbReference type="ARBA" id="ARBA00022553"/>
    </source>
</evidence>
<sequence>MARFTVADLVRALRAAAGEDDAIDLDGDILDLEFEELGYDSLALMETAAAVEREFGVELSEDDMADVLTPRAFVDLVNVRMAAAAR</sequence>
<accession>A0ABV9U3P6</accession>
<evidence type="ECO:0000313" key="5">
    <source>
        <dbReference type="Proteomes" id="UP001595872"/>
    </source>
</evidence>
<dbReference type="SUPFAM" id="SSF47336">
    <property type="entry name" value="ACP-like"/>
    <property type="match status" value="1"/>
</dbReference>
<keyword evidence="5" id="KW-1185">Reference proteome</keyword>
<dbReference type="InterPro" id="IPR009081">
    <property type="entry name" value="PP-bd_ACP"/>
</dbReference>
<dbReference type="Gene3D" id="1.10.1200.10">
    <property type="entry name" value="ACP-like"/>
    <property type="match status" value="1"/>
</dbReference>
<name>A0ABV9U3P6_9ACTN</name>
<dbReference type="InterPro" id="IPR036736">
    <property type="entry name" value="ACP-like_sf"/>
</dbReference>